<protein>
    <recommendedName>
        <fullName evidence="2">CRIB domain-containing protein</fullName>
    </recommendedName>
</protein>
<feature type="compositionally biased region" description="Pro residues" evidence="1">
    <location>
        <begin position="343"/>
        <end position="352"/>
    </location>
</feature>
<dbReference type="AlphaFoldDB" id="A0AAE8MR19"/>
<dbReference type="Proteomes" id="UP001187682">
    <property type="component" value="Unassembled WGS sequence"/>
</dbReference>
<evidence type="ECO:0000256" key="1">
    <source>
        <dbReference type="SAM" id="MobiDB-lite"/>
    </source>
</evidence>
<dbReference type="PROSITE" id="PS50108">
    <property type="entry name" value="CRIB"/>
    <property type="match status" value="1"/>
</dbReference>
<feature type="region of interest" description="Disordered" evidence="1">
    <location>
        <begin position="656"/>
        <end position="686"/>
    </location>
</feature>
<feature type="compositionally biased region" description="Low complexity" evidence="1">
    <location>
        <begin position="160"/>
        <end position="180"/>
    </location>
</feature>
<feature type="compositionally biased region" description="Basic and acidic residues" evidence="1">
    <location>
        <begin position="105"/>
        <end position="114"/>
    </location>
</feature>
<comment type="caution">
    <text evidence="3">The sequence shown here is derived from an EMBL/GenBank/DDBJ whole genome shotgun (WGS) entry which is preliminary data.</text>
</comment>
<feature type="region of interest" description="Disordered" evidence="1">
    <location>
        <begin position="315"/>
        <end position="429"/>
    </location>
</feature>
<feature type="domain" description="CRIB" evidence="2">
    <location>
        <begin position="225"/>
        <end position="238"/>
    </location>
</feature>
<keyword evidence="4" id="KW-1185">Reference proteome</keyword>
<feature type="compositionally biased region" description="Low complexity" evidence="1">
    <location>
        <begin position="120"/>
        <end position="133"/>
    </location>
</feature>
<organism evidence="3 4">
    <name type="scientific">Cephalotrichum gorgonifer</name>
    <dbReference type="NCBI Taxonomy" id="2041049"/>
    <lineage>
        <taxon>Eukaryota</taxon>
        <taxon>Fungi</taxon>
        <taxon>Dikarya</taxon>
        <taxon>Ascomycota</taxon>
        <taxon>Pezizomycotina</taxon>
        <taxon>Sordariomycetes</taxon>
        <taxon>Hypocreomycetidae</taxon>
        <taxon>Microascales</taxon>
        <taxon>Microascaceae</taxon>
        <taxon>Cephalotrichum</taxon>
    </lineage>
</organism>
<gene>
    <name evidence="3" type="ORF">DNG_01391</name>
</gene>
<feature type="region of interest" description="Disordered" evidence="1">
    <location>
        <begin position="591"/>
        <end position="618"/>
    </location>
</feature>
<feature type="compositionally biased region" description="Polar residues" evidence="1">
    <location>
        <begin position="852"/>
        <end position="863"/>
    </location>
</feature>
<dbReference type="EMBL" id="ONZQ02000002">
    <property type="protein sequence ID" value="SPN98344.1"/>
    <property type="molecule type" value="Genomic_DNA"/>
</dbReference>
<sequence>MWAAAAPLPYYSEYHTSRRKGSGTTASKKDGSSKGGPAHPPPSAAVGASASATVLSVDMAALLEPAIDGPPSPERLRALNKQARQAANFEKNRSHNPSASSVHNSSERPWDHVLDNTPLSRRSSGRSTSSSMPSRERPDSVQILGKAIFGRKGKLKRDSSANSSSASSLYSGETPLETTMPTPPIKEQRFIPPLFGRRKAAKSDPWGDMNPNAIPTPVALKKQSISGPYNFQHVAHTRRDHVPASFHRSSRMGSVAELPTTIVSQNGIGIPDDSRFPDLPPESNYVTELSFGSNMANPIEPHTHIYLDRPPVQMTYVGGAPPRGGPRRLVKSSKSQEHLRGAPPRPPRPPRSPIVQAYHDMQPQPDTQRPISPPIPPPRLSSRQSIRYGGYDPLETTTLERPQTSGGFRQPEPFQFVPQSPELQPASAHSYSSSVDMGAVSDDYFHHAVTTPDDEAWPLTPVMTATSNEGALPDVPEEDEGPKIGHRPHGSVASNSSSIRRTRSVPLLRRSTQHTDYETTATRRPPSATSDTLGHFDLFAAQRALRASSAGDVEIAETPGRSSWEDDIDYCYENELEADCDYEWTRQSGETYREGPDTRAVYPTVSEPRSSPLPQAAPEPMSGLFLTPDNDDVPALSPASQVSLHEPEAITPTVAATPASSFSGGHPELRIHKQRPDSHASSFKESHGFTLSPSLLIPADFQQQMMLTASDAGGYDDGGPIILGDYQRYSDKAPAASHSSLLDRVSTSTLGTDSSVHSGASGDVRHVSTSTAYTRFTGVDELADDVTGSWSPKVEPVIPRDECSFVETLIPSFIEPLAPLSPSQPTAHSEIKGLAPESSMDLPRGAGRPRARTTSLATPQRAQFSLFPRSPSMRRL</sequence>
<reference evidence="3" key="1">
    <citation type="submission" date="2018-03" db="EMBL/GenBank/DDBJ databases">
        <authorList>
            <person name="Guldener U."/>
        </authorList>
    </citation>
    <scope>NUCLEOTIDE SEQUENCE</scope>
</reference>
<proteinExistence type="predicted"/>
<dbReference type="InterPro" id="IPR000095">
    <property type="entry name" value="CRIB_dom"/>
</dbReference>
<feature type="compositionally biased region" description="Polar residues" evidence="1">
    <location>
        <begin position="417"/>
        <end position="429"/>
    </location>
</feature>
<feature type="compositionally biased region" description="Polar residues" evidence="1">
    <location>
        <begin position="395"/>
        <end position="407"/>
    </location>
</feature>
<feature type="region of interest" description="Disordered" evidence="1">
    <location>
        <begin position="13"/>
        <end position="49"/>
    </location>
</feature>
<evidence type="ECO:0000313" key="4">
    <source>
        <dbReference type="Proteomes" id="UP001187682"/>
    </source>
</evidence>
<evidence type="ECO:0000259" key="2">
    <source>
        <dbReference type="PROSITE" id="PS50108"/>
    </source>
</evidence>
<name>A0AAE8MR19_9PEZI</name>
<feature type="compositionally biased region" description="Polar residues" evidence="1">
    <location>
        <begin position="95"/>
        <end position="104"/>
    </location>
</feature>
<accession>A0AAE8MR19</accession>
<feature type="region of interest" description="Disordered" evidence="1">
    <location>
        <begin position="65"/>
        <end position="188"/>
    </location>
</feature>
<feature type="region of interest" description="Disordered" evidence="1">
    <location>
        <begin position="820"/>
        <end position="876"/>
    </location>
</feature>
<feature type="compositionally biased region" description="Basic and acidic residues" evidence="1">
    <location>
        <begin position="667"/>
        <end position="686"/>
    </location>
</feature>
<feature type="region of interest" description="Disordered" evidence="1">
    <location>
        <begin position="467"/>
        <end position="502"/>
    </location>
</feature>
<evidence type="ECO:0000313" key="3">
    <source>
        <dbReference type="EMBL" id="SPN98344.1"/>
    </source>
</evidence>